<reference evidence="1 2" key="1">
    <citation type="journal article" date="2016" name="Nat. Commun.">
        <title>Ectomycorrhizal ecology is imprinted in the genome of the dominant symbiotic fungus Cenococcum geophilum.</title>
        <authorList>
            <consortium name="DOE Joint Genome Institute"/>
            <person name="Peter M."/>
            <person name="Kohler A."/>
            <person name="Ohm R.A."/>
            <person name="Kuo A."/>
            <person name="Krutzmann J."/>
            <person name="Morin E."/>
            <person name="Arend M."/>
            <person name="Barry K.W."/>
            <person name="Binder M."/>
            <person name="Choi C."/>
            <person name="Clum A."/>
            <person name="Copeland A."/>
            <person name="Grisel N."/>
            <person name="Haridas S."/>
            <person name="Kipfer T."/>
            <person name="LaButti K."/>
            <person name="Lindquist E."/>
            <person name="Lipzen A."/>
            <person name="Maire R."/>
            <person name="Meier B."/>
            <person name="Mihaltcheva S."/>
            <person name="Molinier V."/>
            <person name="Murat C."/>
            <person name="Poggeler S."/>
            <person name="Quandt C.A."/>
            <person name="Sperisen C."/>
            <person name="Tritt A."/>
            <person name="Tisserant E."/>
            <person name="Crous P.W."/>
            <person name="Henrissat B."/>
            <person name="Nehls U."/>
            <person name="Egli S."/>
            <person name="Spatafora J.W."/>
            <person name="Grigoriev I.V."/>
            <person name="Martin F.M."/>
        </authorList>
    </citation>
    <scope>NUCLEOTIDE SEQUENCE [LARGE SCALE GENOMIC DNA]</scope>
    <source>
        <strain evidence="1 2">1.58</strain>
    </source>
</reference>
<name>A0ACC8ENX3_9PEZI</name>
<protein>
    <submittedName>
        <fullName evidence="1">Uncharacterized protein</fullName>
    </submittedName>
</protein>
<evidence type="ECO:0000313" key="2">
    <source>
        <dbReference type="Proteomes" id="UP000250078"/>
    </source>
</evidence>
<proteinExistence type="predicted"/>
<gene>
    <name evidence="1" type="ORF">K441DRAFT_700754</name>
</gene>
<keyword evidence="2" id="KW-1185">Reference proteome</keyword>
<sequence length="172" mass="19468">MNFPCQQCIGKTFNSSEALKNHMSSLHYLECQTCGKKFSDKPARKQHINDVHSKPDLNKGDKSKRCKRPSGDRQVVKQHLGGPVHAPIYISNTYNNLVHSVQSIPQHTAGAHTRTGQPSSKVVPNTTMPKRSKKSEEIKAGPRRRLSPENERKKDKLQGQDERIPRGRRRSL</sequence>
<dbReference type="Proteomes" id="UP000250078">
    <property type="component" value="Unassembled WGS sequence"/>
</dbReference>
<evidence type="ECO:0000313" key="1">
    <source>
        <dbReference type="EMBL" id="OCK88059.1"/>
    </source>
</evidence>
<dbReference type="EMBL" id="KV748249">
    <property type="protein sequence ID" value="OCK88059.1"/>
    <property type="molecule type" value="Genomic_DNA"/>
</dbReference>
<organism evidence="1 2">
    <name type="scientific">Cenococcum geophilum 1.58</name>
    <dbReference type="NCBI Taxonomy" id="794803"/>
    <lineage>
        <taxon>Eukaryota</taxon>
        <taxon>Fungi</taxon>
        <taxon>Dikarya</taxon>
        <taxon>Ascomycota</taxon>
        <taxon>Pezizomycotina</taxon>
        <taxon>Dothideomycetes</taxon>
        <taxon>Pleosporomycetidae</taxon>
        <taxon>Gloniales</taxon>
        <taxon>Gloniaceae</taxon>
        <taxon>Cenococcum</taxon>
    </lineage>
</organism>
<accession>A0ACC8ENX3</accession>